<evidence type="ECO:0000313" key="2">
    <source>
        <dbReference type="Proteomes" id="UP001500888"/>
    </source>
</evidence>
<dbReference type="EMBL" id="BAAAZR010000002">
    <property type="protein sequence ID" value="GAA3799141.1"/>
    <property type="molecule type" value="Genomic_DNA"/>
</dbReference>
<gene>
    <name evidence="1" type="ORF">GCM10022226_18170</name>
</gene>
<organism evidence="1 2">
    <name type="scientific">Sphaerisporangium flaviroseum</name>
    <dbReference type="NCBI Taxonomy" id="509199"/>
    <lineage>
        <taxon>Bacteria</taxon>
        <taxon>Bacillati</taxon>
        <taxon>Actinomycetota</taxon>
        <taxon>Actinomycetes</taxon>
        <taxon>Streptosporangiales</taxon>
        <taxon>Streptosporangiaceae</taxon>
        <taxon>Sphaerisporangium</taxon>
    </lineage>
</organism>
<evidence type="ECO:0008006" key="3">
    <source>
        <dbReference type="Google" id="ProtNLM"/>
    </source>
</evidence>
<reference evidence="2" key="1">
    <citation type="journal article" date="2019" name="Int. J. Syst. Evol. Microbiol.">
        <title>The Global Catalogue of Microorganisms (GCM) 10K type strain sequencing project: providing services to taxonomists for standard genome sequencing and annotation.</title>
        <authorList>
            <consortium name="The Broad Institute Genomics Platform"/>
            <consortium name="The Broad Institute Genome Sequencing Center for Infectious Disease"/>
            <person name="Wu L."/>
            <person name="Ma J."/>
        </authorList>
    </citation>
    <scope>NUCLEOTIDE SEQUENCE [LARGE SCALE GENOMIC DNA]</scope>
    <source>
        <strain evidence="2">JCM 16908</strain>
    </source>
</reference>
<accession>A0ABP7HPZ0</accession>
<protein>
    <recommendedName>
        <fullName evidence="3">SWIM-type domain-containing protein</fullName>
    </recommendedName>
</protein>
<name>A0ABP7HPZ0_9ACTN</name>
<comment type="caution">
    <text evidence="1">The sequence shown here is derived from an EMBL/GenBank/DDBJ whole genome shotgun (WGS) entry which is preliminary data.</text>
</comment>
<evidence type="ECO:0000313" key="1">
    <source>
        <dbReference type="EMBL" id="GAA3799141.1"/>
    </source>
</evidence>
<sequence>MSSQFFTGILLRRASTDSISPDRLFVLEEPDRPLVLEEPDRPLVLEDPDRLFVLREPAHCSCWGTLIDYPC</sequence>
<proteinExistence type="predicted"/>
<keyword evidence="2" id="KW-1185">Reference proteome</keyword>
<dbReference type="Proteomes" id="UP001500888">
    <property type="component" value="Unassembled WGS sequence"/>
</dbReference>